<evidence type="ECO:0000256" key="2">
    <source>
        <dbReference type="SAM" id="SignalP"/>
    </source>
</evidence>
<dbReference type="CDD" id="cd01837">
    <property type="entry name" value="SGNH_plant_lipase_like"/>
    <property type="match status" value="1"/>
</dbReference>
<dbReference type="GO" id="GO:0016788">
    <property type="term" value="F:hydrolase activity, acting on ester bonds"/>
    <property type="evidence" value="ECO:0007669"/>
    <property type="project" value="InterPro"/>
</dbReference>
<sequence>MAGPLVIFYLLLQFTAIATSTCHKPLNHSMFPAIFTFGDSFLDTGNNNFLPTIIKANHAPYGQNLPGRIATGRFTDGRIFAEFVAGAVNIKNTIPPFLDPSLSTNSLRSGVCFASAGAGYDDLTTLLTNALPVSRQVQNFADYLSKLNLAVGEIATKNIVKDSLTIIVAGTNDFIANVYQTPTRQIHFGLSGYQDILQQKIQTVIENLYNQGLRKFLVAGLPPIGCLPFQITTKLGFIKCIEDENLDSQRYNQKLIALLPNIQAKLPGSKIVYADIYTPISDMVARPESYGLTVTNRGCCGTGLVEAAFLCKQFSPVCPNPNQYLFWDAANPSETGHKILARFLLDHAVPQFFTKSDLLSDIF</sequence>
<feature type="chain" id="PRO_5043886247" evidence="2">
    <location>
        <begin position="23"/>
        <end position="363"/>
    </location>
</feature>
<evidence type="ECO:0000313" key="3">
    <source>
        <dbReference type="EMBL" id="CAI9107089.1"/>
    </source>
</evidence>
<name>A0AAV1DGX0_OLDCO</name>
<dbReference type="EMBL" id="OX459122">
    <property type="protein sequence ID" value="CAI9107089.1"/>
    <property type="molecule type" value="Genomic_DNA"/>
</dbReference>
<protein>
    <submittedName>
        <fullName evidence="3">OLC1v1006371C1</fullName>
    </submittedName>
</protein>
<dbReference type="InterPro" id="IPR001087">
    <property type="entry name" value="GDSL"/>
</dbReference>
<dbReference type="PANTHER" id="PTHR45642:SF120">
    <property type="entry name" value="GDSL-LIKE LIPASE_ACYLHYDROLASE"/>
    <property type="match status" value="1"/>
</dbReference>
<dbReference type="Pfam" id="PF00657">
    <property type="entry name" value="Lipase_GDSL"/>
    <property type="match status" value="1"/>
</dbReference>
<reference evidence="3" key="1">
    <citation type="submission" date="2023-03" db="EMBL/GenBank/DDBJ databases">
        <authorList>
            <person name="Julca I."/>
        </authorList>
    </citation>
    <scope>NUCLEOTIDE SEQUENCE</scope>
</reference>
<dbReference type="Gene3D" id="3.40.50.1110">
    <property type="entry name" value="SGNH hydrolase"/>
    <property type="match status" value="1"/>
</dbReference>
<feature type="signal peptide" evidence="2">
    <location>
        <begin position="1"/>
        <end position="22"/>
    </location>
</feature>
<dbReference type="PANTHER" id="PTHR45642">
    <property type="entry name" value="GDSL ESTERASE/LIPASE EXL3"/>
    <property type="match status" value="1"/>
</dbReference>
<organism evidence="3 4">
    <name type="scientific">Oldenlandia corymbosa var. corymbosa</name>
    <dbReference type="NCBI Taxonomy" id="529605"/>
    <lineage>
        <taxon>Eukaryota</taxon>
        <taxon>Viridiplantae</taxon>
        <taxon>Streptophyta</taxon>
        <taxon>Embryophyta</taxon>
        <taxon>Tracheophyta</taxon>
        <taxon>Spermatophyta</taxon>
        <taxon>Magnoliopsida</taxon>
        <taxon>eudicotyledons</taxon>
        <taxon>Gunneridae</taxon>
        <taxon>Pentapetalae</taxon>
        <taxon>asterids</taxon>
        <taxon>lamiids</taxon>
        <taxon>Gentianales</taxon>
        <taxon>Rubiaceae</taxon>
        <taxon>Rubioideae</taxon>
        <taxon>Spermacoceae</taxon>
        <taxon>Hedyotis-Oldenlandia complex</taxon>
        <taxon>Oldenlandia</taxon>
    </lineage>
</organism>
<dbReference type="AlphaFoldDB" id="A0AAV1DGX0"/>
<evidence type="ECO:0000313" key="4">
    <source>
        <dbReference type="Proteomes" id="UP001161247"/>
    </source>
</evidence>
<keyword evidence="4" id="KW-1185">Reference proteome</keyword>
<dbReference type="InterPro" id="IPR036514">
    <property type="entry name" value="SGNH_hydro_sf"/>
</dbReference>
<dbReference type="InterPro" id="IPR035669">
    <property type="entry name" value="SGNH_plant_lipase-like"/>
</dbReference>
<keyword evidence="2" id="KW-0732">Signal</keyword>
<accession>A0AAV1DGX0</accession>
<evidence type="ECO:0000256" key="1">
    <source>
        <dbReference type="ARBA" id="ARBA00008668"/>
    </source>
</evidence>
<gene>
    <name evidence="3" type="ORF">OLC1_LOCUS15481</name>
</gene>
<comment type="similarity">
    <text evidence="1">Belongs to the 'GDSL' lipolytic enzyme family.</text>
</comment>
<proteinExistence type="inferred from homology"/>
<dbReference type="Proteomes" id="UP001161247">
    <property type="component" value="Chromosome 5"/>
</dbReference>
<dbReference type="InterPro" id="IPR050592">
    <property type="entry name" value="GDSL_lipolytic_enzyme"/>
</dbReference>
<dbReference type="SUPFAM" id="SSF52266">
    <property type="entry name" value="SGNH hydrolase"/>
    <property type="match status" value="1"/>
</dbReference>